<feature type="compositionally biased region" description="Polar residues" evidence="1">
    <location>
        <begin position="578"/>
        <end position="592"/>
    </location>
</feature>
<evidence type="ECO:0000256" key="1">
    <source>
        <dbReference type="SAM" id="MobiDB-lite"/>
    </source>
</evidence>
<gene>
    <name evidence="2" type="ORF">TRAPUB_766</name>
</gene>
<organism evidence="2 3">
    <name type="scientific">Trametes pubescens</name>
    <name type="common">White-rot fungus</name>
    <dbReference type="NCBI Taxonomy" id="154538"/>
    <lineage>
        <taxon>Eukaryota</taxon>
        <taxon>Fungi</taxon>
        <taxon>Dikarya</taxon>
        <taxon>Basidiomycota</taxon>
        <taxon>Agaricomycotina</taxon>
        <taxon>Agaricomycetes</taxon>
        <taxon>Polyporales</taxon>
        <taxon>Polyporaceae</taxon>
        <taxon>Trametes</taxon>
    </lineage>
</organism>
<proteinExistence type="predicted"/>
<dbReference type="Proteomes" id="UP000184267">
    <property type="component" value="Unassembled WGS sequence"/>
</dbReference>
<accession>A0A1M2VL65</accession>
<dbReference type="OMA" id="WIERFMA"/>
<protein>
    <submittedName>
        <fullName evidence="2">Uncharacterized protein</fullName>
    </submittedName>
</protein>
<feature type="region of interest" description="Disordered" evidence="1">
    <location>
        <begin position="574"/>
        <end position="666"/>
    </location>
</feature>
<evidence type="ECO:0000313" key="2">
    <source>
        <dbReference type="EMBL" id="OJT08339.1"/>
    </source>
</evidence>
<name>A0A1M2VL65_TRAPU</name>
<dbReference type="AlphaFoldDB" id="A0A1M2VL65"/>
<feature type="compositionally biased region" description="Low complexity" evidence="1">
    <location>
        <begin position="534"/>
        <end position="558"/>
    </location>
</feature>
<feature type="compositionally biased region" description="Low complexity" evidence="1">
    <location>
        <begin position="605"/>
        <end position="619"/>
    </location>
</feature>
<reference evidence="2 3" key="1">
    <citation type="submission" date="2016-10" db="EMBL/GenBank/DDBJ databases">
        <title>Genome sequence of the basidiomycete white-rot fungus Trametes pubescens.</title>
        <authorList>
            <person name="Makela M.R."/>
            <person name="Granchi Z."/>
            <person name="Peng M."/>
            <person name="De Vries R.P."/>
            <person name="Grigoriev I."/>
            <person name="Riley R."/>
            <person name="Hilden K."/>
        </authorList>
    </citation>
    <scope>NUCLEOTIDE SEQUENCE [LARGE SCALE GENOMIC DNA]</scope>
    <source>
        <strain evidence="2 3">FBCC735</strain>
    </source>
</reference>
<dbReference type="EMBL" id="MNAD01001061">
    <property type="protein sequence ID" value="OJT08339.1"/>
    <property type="molecule type" value="Genomic_DNA"/>
</dbReference>
<evidence type="ECO:0000313" key="3">
    <source>
        <dbReference type="Proteomes" id="UP000184267"/>
    </source>
</evidence>
<sequence>MAPQSWANKEQWDWLFSRIPACQEASKGHQYSQFLEGTYHNWHINWPEENVLFPDGVPTDMAPEQKEMLTAARTEREAKIARWYHNHKNKGRTARGSTSLPAGLFSKAKGKRGPQAREVFCRLFYDEEKKASVRADLDAQRVALGRKLTRSEVLSLSRHRVDQMYQESGEDVKKAVAGRVEMETAAIETEIPQAAGANRSPQQYQAAIDAAPTWIERFMAPIAELCGWSITVMAAGPSPEEGGDIGSFAVHFGTNVSGSTFGQVTPNFGETFMRPLVHFAKGVHSKQEREKRALPSGHPIGEQGASTSSVRTVGAVQSTGSSAFPQSVQSPDIHASCSTLAHSATVPVSGSLGTAPLTHSLAPATTPQASAFHHQFPSDNAPPSQSFDGLFTFPNLYGNGEGAGDYDPSLFNMPFDFNTGVFVPSASSGVQQDPLTHSVNGSSYPAWGQGTTGSAFGQFLPSSATLGTAATPTRADVAFAPATSQIAPPLTAPVAAASAMLAATPPPSASEVTAAPTTAPGRITLFPSTPRADGTSGASGATPSAAITTSATTSAQQVPVADTAVTPAIVVPTPVPASGQTPPTMSLISGQDTPLGHACAGAALSDSSPIPDPTPTTATGRPKRACGPPRRADESPGRTPAMKAKRKAGSAPQPVSSSQKRARGGD</sequence>
<keyword evidence="3" id="KW-1185">Reference proteome</keyword>
<feature type="region of interest" description="Disordered" evidence="1">
    <location>
        <begin position="505"/>
        <end position="558"/>
    </location>
</feature>
<feature type="region of interest" description="Disordered" evidence="1">
    <location>
        <begin position="283"/>
        <end position="308"/>
    </location>
</feature>
<comment type="caution">
    <text evidence="2">The sequence shown here is derived from an EMBL/GenBank/DDBJ whole genome shotgun (WGS) entry which is preliminary data.</text>
</comment>
<dbReference type="OrthoDB" id="2803524at2759"/>
<dbReference type="STRING" id="154538.A0A1M2VL65"/>